<evidence type="ECO:0000256" key="3">
    <source>
        <dbReference type="ARBA" id="ARBA00022692"/>
    </source>
</evidence>
<dbReference type="CDD" id="cd15220">
    <property type="entry name" value="7tmA_GPR61_GPR62-like"/>
    <property type="match status" value="1"/>
</dbReference>
<comment type="caution">
    <text evidence="12">The sequence shown here is derived from an EMBL/GenBank/DDBJ whole genome shotgun (WGS) entry which is preliminary data.</text>
</comment>
<keyword evidence="3 9" id="KW-0812">Transmembrane</keyword>
<dbReference type="PANTHER" id="PTHR22752">
    <property type="entry name" value="G PROTEIN-COUPLED RECEPTOR"/>
    <property type="match status" value="1"/>
</dbReference>
<organism evidence="12 13">
    <name type="scientific">Coilia grayii</name>
    <name type="common">Gray's grenadier anchovy</name>
    <dbReference type="NCBI Taxonomy" id="363190"/>
    <lineage>
        <taxon>Eukaryota</taxon>
        <taxon>Metazoa</taxon>
        <taxon>Chordata</taxon>
        <taxon>Craniata</taxon>
        <taxon>Vertebrata</taxon>
        <taxon>Euteleostomi</taxon>
        <taxon>Actinopterygii</taxon>
        <taxon>Neopterygii</taxon>
        <taxon>Teleostei</taxon>
        <taxon>Clupei</taxon>
        <taxon>Clupeiformes</taxon>
        <taxon>Clupeoidei</taxon>
        <taxon>Engraulidae</taxon>
        <taxon>Coilinae</taxon>
        <taxon>Coilia</taxon>
    </lineage>
</organism>
<evidence type="ECO:0000256" key="8">
    <source>
        <dbReference type="ARBA" id="ARBA00023224"/>
    </source>
</evidence>
<sequence length="463" mass="49776">MEREAPSTLVHDLNVTSSNNGSLLPEVSIHLPSMHLSSTSPSAQSRVWALAGLLLMVLLNGVALLANGAVLAVVVRTAHLRRLVFVGHLCAVDLLCATLLMPLGVASDSPFFSGLLFSPLACRLYVCLHATLVAASIFTVTAISVERYYYIVHPMRYEAKMTPRLAAAILALLWLVSLLLGFATTLGWPVAHTQQEQQQHGSGSTAVSCCSLRWGRGRHCWGFALLFAILCFCVPAVVILAVYGNVYKVARVAARQQNCPVPSWACNPPATCPPKCPTDSTANHHSTIVTTVMGCRHGCVGGGGGGAGPRRRTLGGGKAAVTLAVIVGQFLLCWLPYFAFHLRLSLVPQHSGAGGEAVALVNWLAYSSFAVNPFFYGLLNRQIREELCKLLCCCKRQHVAALRPARTEMATPEGVAHDDDFLHFLQRTSYLEATPSTCNSSTPRTTLDQSGVRIPGQIPEELA</sequence>
<dbReference type="GO" id="GO:0004930">
    <property type="term" value="F:G protein-coupled receptor activity"/>
    <property type="evidence" value="ECO:0007669"/>
    <property type="project" value="UniProtKB-KW"/>
</dbReference>
<dbReference type="AlphaFoldDB" id="A0ABD1JWI0"/>
<evidence type="ECO:0000256" key="7">
    <source>
        <dbReference type="ARBA" id="ARBA00023170"/>
    </source>
</evidence>
<dbReference type="SUPFAM" id="SSF81321">
    <property type="entry name" value="Family A G protein-coupled receptor-like"/>
    <property type="match status" value="1"/>
</dbReference>
<keyword evidence="13" id="KW-1185">Reference proteome</keyword>
<dbReference type="Pfam" id="PF00001">
    <property type="entry name" value="7tm_1"/>
    <property type="match status" value="1"/>
</dbReference>
<evidence type="ECO:0000313" key="13">
    <source>
        <dbReference type="Proteomes" id="UP001591681"/>
    </source>
</evidence>
<keyword evidence="2" id="KW-1003">Cell membrane</keyword>
<evidence type="ECO:0000256" key="4">
    <source>
        <dbReference type="ARBA" id="ARBA00022989"/>
    </source>
</evidence>
<accession>A0ABD1JWI0</accession>
<feature type="domain" description="G-protein coupled receptors family 1 profile" evidence="11">
    <location>
        <begin position="51"/>
        <end position="376"/>
    </location>
</feature>
<dbReference type="Proteomes" id="UP001591681">
    <property type="component" value="Unassembled WGS sequence"/>
</dbReference>
<feature type="transmembrane region" description="Helical" evidence="10">
    <location>
        <begin position="360"/>
        <end position="379"/>
    </location>
</feature>
<dbReference type="PROSITE" id="PS00237">
    <property type="entry name" value="G_PROTEIN_RECEP_F1_1"/>
    <property type="match status" value="1"/>
</dbReference>
<dbReference type="PRINTS" id="PR00237">
    <property type="entry name" value="GPCRRHODOPSN"/>
</dbReference>
<feature type="transmembrane region" description="Helical" evidence="10">
    <location>
        <begin position="83"/>
        <end position="103"/>
    </location>
</feature>
<feature type="transmembrane region" description="Helical" evidence="10">
    <location>
        <begin position="47"/>
        <end position="71"/>
    </location>
</feature>
<feature type="transmembrane region" description="Helical" evidence="10">
    <location>
        <begin position="221"/>
        <end position="246"/>
    </location>
</feature>
<keyword evidence="5 9" id="KW-0297">G-protein coupled receptor</keyword>
<keyword evidence="6 10" id="KW-0472">Membrane</keyword>
<protein>
    <recommendedName>
        <fullName evidence="11">G-protein coupled receptors family 1 profile domain-containing protein</fullName>
    </recommendedName>
</protein>
<comment type="similarity">
    <text evidence="9">Belongs to the G-protein coupled receptor 1 family.</text>
</comment>
<gene>
    <name evidence="12" type="ORF">ACEWY4_013483</name>
</gene>
<reference evidence="12 13" key="1">
    <citation type="submission" date="2024-09" db="EMBL/GenBank/DDBJ databases">
        <title>A chromosome-level genome assembly of Gray's grenadier anchovy, Coilia grayii.</title>
        <authorList>
            <person name="Fu Z."/>
        </authorList>
    </citation>
    <scope>NUCLEOTIDE SEQUENCE [LARGE SCALE GENOMIC DNA]</scope>
    <source>
        <strain evidence="12">G4</strain>
        <tissue evidence="12">Muscle</tissue>
    </source>
</reference>
<evidence type="ECO:0000256" key="9">
    <source>
        <dbReference type="RuleBase" id="RU000688"/>
    </source>
</evidence>
<keyword evidence="4 10" id="KW-1133">Transmembrane helix</keyword>
<comment type="subcellular location">
    <subcellularLocation>
        <location evidence="1">Cell membrane</location>
        <topology evidence="1">Multi-pass membrane protein</topology>
    </subcellularLocation>
</comment>
<evidence type="ECO:0000256" key="1">
    <source>
        <dbReference type="ARBA" id="ARBA00004651"/>
    </source>
</evidence>
<proteinExistence type="inferred from homology"/>
<dbReference type="GO" id="GO:0005886">
    <property type="term" value="C:plasma membrane"/>
    <property type="evidence" value="ECO:0007669"/>
    <property type="project" value="UniProtKB-SubCell"/>
</dbReference>
<dbReference type="InterPro" id="IPR000276">
    <property type="entry name" value="GPCR_Rhodpsn"/>
</dbReference>
<evidence type="ECO:0000256" key="2">
    <source>
        <dbReference type="ARBA" id="ARBA00022475"/>
    </source>
</evidence>
<dbReference type="PROSITE" id="PS50262">
    <property type="entry name" value="G_PROTEIN_RECEP_F1_2"/>
    <property type="match status" value="1"/>
</dbReference>
<feature type="transmembrane region" description="Helical" evidence="10">
    <location>
        <begin position="165"/>
        <end position="188"/>
    </location>
</feature>
<dbReference type="Gene3D" id="1.20.1070.10">
    <property type="entry name" value="Rhodopsin 7-helix transmembrane proteins"/>
    <property type="match status" value="1"/>
</dbReference>
<dbReference type="InterPro" id="IPR017452">
    <property type="entry name" value="GPCR_Rhodpsn_7TM"/>
</dbReference>
<evidence type="ECO:0000256" key="10">
    <source>
        <dbReference type="SAM" id="Phobius"/>
    </source>
</evidence>
<keyword evidence="7 9" id="KW-0675">Receptor</keyword>
<evidence type="ECO:0000259" key="11">
    <source>
        <dbReference type="PROSITE" id="PS50262"/>
    </source>
</evidence>
<dbReference type="PANTHER" id="PTHR22752:SF11">
    <property type="entry name" value="G-PROTEIN COUPLED RECEPTOR 62"/>
    <property type="match status" value="1"/>
</dbReference>
<feature type="transmembrane region" description="Helical" evidence="10">
    <location>
        <begin position="123"/>
        <end position="145"/>
    </location>
</feature>
<dbReference type="EMBL" id="JBHFQA010000011">
    <property type="protein sequence ID" value="KAL2091220.1"/>
    <property type="molecule type" value="Genomic_DNA"/>
</dbReference>
<feature type="transmembrane region" description="Helical" evidence="10">
    <location>
        <begin position="319"/>
        <end position="340"/>
    </location>
</feature>
<evidence type="ECO:0000256" key="6">
    <source>
        <dbReference type="ARBA" id="ARBA00023136"/>
    </source>
</evidence>
<keyword evidence="8 9" id="KW-0807">Transducer</keyword>
<evidence type="ECO:0000256" key="5">
    <source>
        <dbReference type="ARBA" id="ARBA00023040"/>
    </source>
</evidence>
<name>A0ABD1JWI0_9TELE</name>
<evidence type="ECO:0000313" key="12">
    <source>
        <dbReference type="EMBL" id="KAL2091220.1"/>
    </source>
</evidence>